<feature type="region of interest" description="Disordered" evidence="1">
    <location>
        <begin position="63"/>
        <end position="82"/>
    </location>
</feature>
<proteinExistence type="predicted"/>
<reference evidence="2" key="1">
    <citation type="submission" date="2023-07" db="EMBL/GenBank/DDBJ databases">
        <title>draft genome sequence of fig (Ficus carica).</title>
        <authorList>
            <person name="Takahashi T."/>
            <person name="Nishimura K."/>
        </authorList>
    </citation>
    <scope>NUCLEOTIDE SEQUENCE</scope>
</reference>
<comment type="caution">
    <text evidence="2">The sequence shown here is derived from an EMBL/GenBank/DDBJ whole genome shotgun (WGS) entry which is preliminary data.</text>
</comment>
<evidence type="ECO:0000256" key="1">
    <source>
        <dbReference type="SAM" id="MobiDB-lite"/>
    </source>
</evidence>
<gene>
    <name evidence="2" type="ORF">TIFTF001_028903</name>
</gene>
<sequence length="150" mass="15976">MLKSVMALMSKWKDRVLARNNCPYLNRRADALFINGPLGLGCSGDSIGLNSECSRRVDMLQASAGTSRHSPNEQAVDIGDGTGAATGGVSSVRWRLLSVGPGHRHQLIRGGYTTDIDSVANLGKSTRSPGKNLTWSARVRSGVLGQRKGI</sequence>
<dbReference type="Proteomes" id="UP001187192">
    <property type="component" value="Unassembled WGS sequence"/>
</dbReference>
<evidence type="ECO:0000313" key="3">
    <source>
        <dbReference type="Proteomes" id="UP001187192"/>
    </source>
</evidence>
<evidence type="ECO:0000313" key="2">
    <source>
        <dbReference type="EMBL" id="GMN59818.1"/>
    </source>
</evidence>
<accession>A0AA88DQT5</accession>
<dbReference type="EMBL" id="BTGU01000091">
    <property type="protein sequence ID" value="GMN59818.1"/>
    <property type="molecule type" value="Genomic_DNA"/>
</dbReference>
<name>A0AA88DQT5_FICCA</name>
<feature type="compositionally biased region" description="Polar residues" evidence="1">
    <location>
        <begin position="63"/>
        <end position="73"/>
    </location>
</feature>
<organism evidence="2 3">
    <name type="scientific">Ficus carica</name>
    <name type="common">Common fig</name>
    <dbReference type="NCBI Taxonomy" id="3494"/>
    <lineage>
        <taxon>Eukaryota</taxon>
        <taxon>Viridiplantae</taxon>
        <taxon>Streptophyta</taxon>
        <taxon>Embryophyta</taxon>
        <taxon>Tracheophyta</taxon>
        <taxon>Spermatophyta</taxon>
        <taxon>Magnoliopsida</taxon>
        <taxon>eudicotyledons</taxon>
        <taxon>Gunneridae</taxon>
        <taxon>Pentapetalae</taxon>
        <taxon>rosids</taxon>
        <taxon>fabids</taxon>
        <taxon>Rosales</taxon>
        <taxon>Moraceae</taxon>
        <taxon>Ficeae</taxon>
        <taxon>Ficus</taxon>
    </lineage>
</organism>
<keyword evidence="3" id="KW-1185">Reference proteome</keyword>
<protein>
    <submittedName>
        <fullName evidence="2">Uncharacterized protein</fullName>
    </submittedName>
</protein>
<dbReference type="AlphaFoldDB" id="A0AA88DQT5"/>